<accession>A0A1R4I3Q2</accession>
<name>A0A1R4I3Q2_9GAMM</name>
<protein>
    <submittedName>
        <fullName evidence="1">Uncharacterized protein</fullName>
    </submittedName>
</protein>
<evidence type="ECO:0000313" key="1">
    <source>
        <dbReference type="EMBL" id="SJN14487.1"/>
    </source>
</evidence>
<proteinExistence type="predicted"/>
<sequence>MNPARLTQVTRGLKIRQFNRRYHAETFTPRRAISGVY</sequence>
<dbReference type="EMBL" id="FUKM01000057">
    <property type="protein sequence ID" value="SJN14487.1"/>
    <property type="molecule type" value="Genomic_DNA"/>
</dbReference>
<comment type="caution">
    <text evidence="1">The sequence shown here is derived from an EMBL/GenBank/DDBJ whole genome shotgun (WGS) entry which is preliminary data.</text>
</comment>
<reference evidence="1 2" key="1">
    <citation type="submission" date="2017-02" db="EMBL/GenBank/DDBJ databases">
        <authorList>
            <person name="Dridi B."/>
        </authorList>
    </citation>
    <scope>NUCLEOTIDE SEQUENCE [LARGE SCALE GENOMIC DNA]</scope>
    <source>
        <strain evidence="1 2">JB380</strain>
    </source>
</reference>
<dbReference type="AlphaFoldDB" id="A0A1R4I3Q2"/>
<evidence type="ECO:0000313" key="2">
    <source>
        <dbReference type="Proteomes" id="UP000196331"/>
    </source>
</evidence>
<gene>
    <name evidence="1" type="ORF">CZ787_15390</name>
</gene>
<dbReference type="Proteomes" id="UP000196331">
    <property type="component" value="Unassembled WGS sequence"/>
</dbReference>
<organism evidence="1 2">
    <name type="scientific">Halomonas citrativorans</name>
    <dbReference type="NCBI Taxonomy" id="2742612"/>
    <lineage>
        <taxon>Bacteria</taxon>
        <taxon>Pseudomonadati</taxon>
        <taxon>Pseudomonadota</taxon>
        <taxon>Gammaproteobacteria</taxon>
        <taxon>Oceanospirillales</taxon>
        <taxon>Halomonadaceae</taxon>
        <taxon>Halomonas</taxon>
    </lineage>
</organism>